<comment type="caution">
    <text evidence="2">The sequence shown here is derived from an EMBL/GenBank/DDBJ whole genome shotgun (WGS) entry which is preliminary data.</text>
</comment>
<evidence type="ECO:0000256" key="1">
    <source>
        <dbReference type="SAM" id="SignalP"/>
    </source>
</evidence>
<reference evidence="2 3" key="1">
    <citation type="submission" date="2020-08" db="EMBL/GenBank/DDBJ databases">
        <title>Sequencing the genomes of 1000 actinobacteria strains.</title>
        <authorList>
            <person name="Klenk H.-P."/>
        </authorList>
    </citation>
    <scope>NUCLEOTIDE SEQUENCE [LARGE SCALE GENOMIC DNA]</scope>
    <source>
        <strain evidence="2 3">DSM 45582</strain>
    </source>
</reference>
<dbReference type="RefSeq" id="WP_184481994.1">
    <property type="nucleotide sequence ID" value="NZ_JACHIV010000001.1"/>
</dbReference>
<dbReference type="AlphaFoldDB" id="A0A840NQL7"/>
<feature type="chain" id="PRO_5039204257" description="DUF3558 domain-containing protein" evidence="1">
    <location>
        <begin position="22"/>
        <end position="320"/>
    </location>
</feature>
<dbReference type="EMBL" id="JACHIV010000001">
    <property type="protein sequence ID" value="MBB5071559.1"/>
    <property type="molecule type" value="Genomic_DNA"/>
</dbReference>
<dbReference type="PROSITE" id="PS51257">
    <property type="entry name" value="PROKAR_LIPOPROTEIN"/>
    <property type="match status" value="1"/>
</dbReference>
<feature type="signal peptide" evidence="1">
    <location>
        <begin position="1"/>
        <end position="21"/>
    </location>
</feature>
<organism evidence="2 3">
    <name type="scientific">Saccharopolyspora gloriosae</name>
    <dbReference type="NCBI Taxonomy" id="455344"/>
    <lineage>
        <taxon>Bacteria</taxon>
        <taxon>Bacillati</taxon>
        <taxon>Actinomycetota</taxon>
        <taxon>Actinomycetes</taxon>
        <taxon>Pseudonocardiales</taxon>
        <taxon>Pseudonocardiaceae</taxon>
        <taxon>Saccharopolyspora</taxon>
    </lineage>
</organism>
<protein>
    <recommendedName>
        <fullName evidence="4">DUF3558 domain-containing protein</fullName>
    </recommendedName>
</protein>
<keyword evidence="1" id="KW-0732">Signal</keyword>
<evidence type="ECO:0008006" key="4">
    <source>
        <dbReference type="Google" id="ProtNLM"/>
    </source>
</evidence>
<keyword evidence="3" id="KW-1185">Reference proteome</keyword>
<dbReference type="Proteomes" id="UP000580474">
    <property type="component" value="Unassembled WGS sequence"/>
</dbReference>
<proteinExistence type="predicted"/>
<gene>
    <name evidence="2" type="ORF">BJ969_004647</name>
</gene>
<name>A0A840NQL7_9PSEU</name>
<accession>A0A840NQL7</accession>
<evidence type="ECO:0000313" key="3">
    <source>
        <dbReference type="Proteomes" id="UP000580474"/>
    </source>
</evidence>
<evidence type="ECO:0000313" key="2">
    <source>
        <dbReference type="EMBL" id="MBB5071559.1"/>
    </source>
</evidence>
<sequence length="320" mass="33176">MSRLVTLTATLLVLLTAAGCATGMGRATSQRETVPVVEFDVDADAVFDDAFAPDRLRSVDPCAALRSAGLEQYGEPASDTRGELGSCSNFMKDHDGEQFNATLYLDNDVYNVDTHRIGGLPGEVLPEDETCFVRAAYQGSGADVLGTRHGMQVQLLSDGATDPCSAAVQIMTRIVDTLRTDPPIGGGGGSIASYDPCAMLNPVEARDALAGATAPAVARGLFRCGWTPENGVSANVRFGSGRVETGPVPPADLGGQFASVLPGATPGTCRVQWENRGVAKPSGDDELVEVSVSNAGRIPLDPCANAIGAARAARAKLPRG</sequence>